<accession>A0A0X7K802</accession>
<protein>
    <submittedName>
        <fullName evidence="1">Uncharacterized protein</fullName>
    </submittedName>
</protein>
<comment type="caution">
    <text evidence="1">The sequence shown here is derived from an EMBL/GenBank/DDBJ whole genome shotgun (WGS) entry which is preliminary data.</text>
</comment>
<dbReference type="RefSeq" id="WP_060753629.1">
    <property type="nucleotide sequence ID" value="NZ_LRMR01000006.1"/>
</dbReference>
<sequence length="105" mass="12233">MTENKGDRMLALIEQRLNAYTVEETIERLHSYECHGPSVSDFFDSMENPSNKSDLYSSWELNSETLELYNRYMSAMQELTFNDVAFNEEQYSAVDENFDMYGLAA</sequence>
<reference evidence="2" key="1">
    <citation type="submission" date="2016-01" db="EMBL/GenBank/DDBJ databases">
        <authorList>
            <person name="Gamez R.M."/>
            <person name="Rodriguez F."/>
            <person name="Bernal J.F."/>
            <person name="Agarwala R."/>
            <person name="Landsman D."/>
            <person name="Marino-Ramirez L."/>
        </authorList>
    </citation>
    <scope>NUCLEOTIDE SEQUENCE [LARGE SCALE GENOMIC DNA]</scope>
    <source>
        <strain evidence="2">Ps006</strain>
    </source>
</reference>
<dbReference type="AlphaFoldDB" id="A0A0X7K802"/>
<gene>
    <name evidence="1" type="ORF">AWV77_07420</name>
</gene>
<dbReference type="EMBL" id="LRMR01000006">
    <property type="protein sequence ID" value="KWU51858.1"/>
    <property type="molecule type" value="Genomic_DNA"/>
</dbReference>
<evidence type="ECO:0000313" key="2">
    <source>
        <dbReference type="Proteomes" id="UP000067111"/>
    </source>
</evidence>
<dbReference type="OrthoDB" id="9997875at2"/>
<name>A0A0X7K802_9PSED</name>
<proteinExistence type="predicted"/>
<evidence type="ECO:0000313" key="1">
    <source>
        <dbReference type="EMBL" id="KWU51858.1"/>
    </source>
</evidence>
<dbReference type="Proteomes" id="UP000067111">
    <property type="component" value="Unassembled WGS sequence"/>
</dbReference>
<organism evidence="1 2">
    <name type="scientific">Pseudomonas palleroniana</name>
    <dbReference type="NCBI Taxonomy" id="191390"/>
    <lineage>
        <taxon>Bacteria</taxon>
        <taxon>Pseudomonadati</taxon>
        <taxon>Pseudomonadota</taxon>
        <taxon>Gammaproteobacteria</taxon>
        <taxon>Pseudomonadales</taxon>
        <taxon>Pseudomonadaceae</taxon>
        <taxon>Pseudomonas</taxon>
    </lineage>
</organism>